<dbReference type="Pfam" id="PF00072">
    <property type="entry name" value="Response_reg"/>
    <property type="match status" value="1"/>
</dbReference>
<dbReference type="KEGG" id="nde:NIDE1587"/>
<keyword evidence="8" id="KW-1185">Reference proteome</keyword>
<dbReference type="PROSITE" id="PS50113">
    <property type="entry name" value="PAC"/>
    <property type="match status" value="1"/>
</dbReference>
<evidence type="ECO:0000259" key="5">
    <source>
        <dbReference type="PROSITE" id="PS50112"/>
    </source>
</evidence>
<dbReference type="GO" id="GO:0035438">
    <property type="term" value="F:cyclic-di-GMP binding"/>
    <property type="evidence" value="ECO:0007669"/>
    <property type="project" value="InterPro"/>
</dbReference>
<protein>
    <recommendedName>
        <fullName evidence="9">PAS domain S-box protein</fullName>
    </recommendedName>
</protein>
<dbReference type="PROSITE" id="PS50112">
    <property type="entry name" value="PAS"/>
    <property type="match status" value="1"/>
</dbReference>
<evidence type="ECO:0000313" key="8">
    <source>
        <dbReference type="Proteomes" id="UP000001660"/>
    </source>
</evidence>
<dbReference type="InterPro" id="IPR029063">
    <property type="entry name" value="SAM-dependent_MTases_sf"/>
</dbReference>
<evidence type="ECO:0000259" key="4">
    <source>
        <dbReference type="PROSITE" id="PS50110"/>
    </source>
</evidence>
<evidence type="ECO:0000256" key="3">
    <source>
        <dbReference type="SAM" id="MobiDB-lite"/>
    </source>
</evidence>
<dbReference type="eggNOG" id="COG2226">
    <property type="taxonomic scope" value="Bacteria"/>
</dbReference>
<dbReference type="PANTHER" id="PTHR43591:SF24">
    <property type="entry name" value="2-METHOXY-6-POLYPRENYL-1,4-BENZOQUINOL METHYLASE, MITOCHONDRIAL"/>
    <property type="match status" value="1"/>
</dbReference>
<dbReference type="InterPro" id="IPR022742">
    <property type="entry name" value="Hydrolase_4"/>
</dbReference>
<dbReference type="SUPFAM" id="SSF53335">
    <property type="entry name" value="S-adenosyl-L-methionine-dependent methyltransferases"/>
    <property type="match status" value="1"/>
</dbReference>
<dbReference type="SUPFAM" id="SSF55785">
    <property type="entry name" value="PYP-like sensor domain (PAS domain)"/>
    <property type="match status" value="1"/>
</dbReference>
<dbReference type="InterPro" id="IPR000014">
    <property type="entry name" value="PAS"/>
</dbReference>
<dbReference type="GO" id="GO:0008757">
    <property type="term" value="F:S-adenosylmethionine-dependent methyltransferase activity"/>
    <property type="evidence" value="ECO:0007669"/>
    <property type="project" value="InterPro"/>
</dbReference>
<dbReference type="NCBIfam" id="TIGR00229">
    <property type="entry name" value="sensory_box"/>
    <property type="match status" value="1"/>
</dbReference>
<feature type="domain" description="Response regulatory" evidence="4">
    <location>
        <begin position="9"/>
        <end position="125"/>
    </location>
</feature>
<dbReference type="eggNOG" id="COG1073">
    <property type="taxonomic scope" value="Bacteria"/>
</dbReference>
<dbReference type="InterPro" id="IPR001789">
    <property type="entry name" value="Sig_transdc_resp-reg_receiver"/>
</dbReference>
<dbReference type="SUPFAM" id="SSF55874">
    <property type="entry name" value="ATPase domain of HSP90 chaperone/DNA topoisomerase II/histidine kinase"/>
    <property type="match status" value="1"/>
</dbReference>
<dbReference type="SUPFAM" id="SSF141371">
    <property type="entry name" value="PilZ domain-like"/>
    <property type="match status" value="2"/>
</dbReference>
<dbReference type="eggNOG" id="COG5000">
    <property type="taxonomic scope" value="Bacteria"/>
</dbReference>
<dbReference type="InterPro" id="IPR011006">
    <property type="entry name" value="CheY-like_superfamily"/>
</dbReference>
<dbReference type="PANTHER" id="PTHR43591">
    <property type="entry name" value="METHYLTRANSFERASE"/>
    <property type="match status" value="1"/>
</dbReference>
<dbReference type="CDD" id="cd00156">
    <property type="entry name" value="REC"/>
    <property type="match status" value="1"/>
</dbReference>
<dbReference type="PROSITE" id="PS50110">
    <property type="entry name" value="RESPONSE_REGULATORY"/>
    <property type="match status" value="1"/>
</dbReference>
<dbReference type="eggNOG" id="COG2197">
    <property type="taxonomic scope" value="Bacteria"/>
</dbReference>
<dbReference type="Gene3D" id="3.40.50.150">
    <property type="entry name" value="Vaccinia Virus protein VP39"/>
    <property type="match status" value="1"/>
</dbReference>
<name>D8PDL3_9BACT</name>
<evidence type="ECO:0000259" key="6">
    <source>
        <dbReference type="PROSITE" id="PS50113"/>
    </source>
</evidence>
<dbReference type="InterPro" id="IPR013216">
    <property type="entry name" value="Methyltransf_11"/>
</dbReference>
<feature type="domain" description="PAC" evidence="6">
    <location>
        <begin position="213"/>
        <end position="270"/>
    </location>
</feature>
<dbReference type="Gene3D" id="3.30.450.20">
    <property type="entry name" value="PAS domain"/>
    <property type="match status" value="1"/>
</dbReference>
<dbReference type="SUPFAM" id="SSF53474">
    <property type="entry name" value="alpha/beta-Hydrolases"/>
    <property type="match status" value="1"/>
</dbReference>
<dbReference type="Gene3D" id="3.40.50.2300">
    <property type="match status" value="1"/>
</dbReference>
<sequence>MSPVEPSLNILLINEQPDEIKLVTSSLRGFFPGCRIEAGYSSEEALTFSHQGEWHIILIDHDLRPERGLDILSRLRRNAPYAAILLQTNESDSQTAVQALQNGADFLLFKRSPAFITELLFSVQEAVEKRDLQMKLDHTFQRHQRFIETLSDLVYELDRDGRFVYVGTAVTAMLGYTPEELAGQHYSLLLPPLQEAAGRFRLNERRAGSRSVRRLELTLHRKALPDAPPASIAVDVTAKGLFDSANRYLGTIGVLRDLSQQKAQQDRLTELESRLQETTRQLTLSREAARVSRQLQQPLTTLLQDSQRLLSSIQHSKIEQHVETMVEQASQASQLGHQLAQAIHAPPLEFAPVDLHHLLETVVQSIRHETEGSGLLVTMHLAQHLPLILGSPGALEDLVRILLNYAHQYTSRPDAPSHLLLQTAPPSGDAPSLVSRTLPLHSSTSREYVSVTIKESAGRTATPVGEQPDFHISPEQFFRAHQIVRAHGGAIEIEHAPDSGLTITVRIPVPAHLFSDEGTESSTALPATPDLARRQSQPIAGQRPDRRRSERKLFALPVQLSIGGTTLRGVLRNMSTGGALLTIHDLSASIHLQPAYVVIKTPVSFLELQGVVHERPAALTDLPLTAIKNFVISFSSSGERDRNVLRSLLDGLQDGSTIVTFEGLILPFFTTAEHNPDASRPSIATPTERREAARLHVPCPIRLLGSPVTPTRPLGVTVNLSLEGACIEVPGGHDFPVGRQILHLAPVEPNTSSIGAALPEGSENPWPARIVWTSQPRTRPTLNLPQTEGLRRFGVRFEGLSPAQEQKLRALISSRIATSQDLAEPLSDSPVLTVSHNLRNREGLTIALCHDVPTRTDSTQYPLVLLCPGYGTTQQAYVALAYTLAACGLQILRYDHSRHIGLSDGDPTQTTLTSLEDDLDTVLSFAQKEFPGIPLTVLAPDLLGRIVLRRQDWHRRVNRLLLLNPALDIRNCLTSLHQRDLVGEHLAGTRLGLGNLMGIPLDIDHFVADAVTGRYTENTALQEDLSHCGTDVVFLTTGPGTAEYPTPSPAPALVEDALHRLGSRGSRVMLQAPLLPADAVAPTALIASWQRIAQLCLASDRFPHPTVPALLDLSRITSTRARFERDRLRIKYAAGTAGRERLWAAQTDLTRSLDELPAHWQYIDQLYQLLQPLDGGLALLDVGCGIHSFARLLLLNLSYRLRAQTWNQNQPLRYIGVDFSVAALHAAQDATNDALKHVDRLFSGRISGPTPVSQQWVLGRSVETLPFADHSFDRVLANLSLSFSRSPLHALRELFRVLRPGGKLIVSAVTPLADMAIPYRPSLQELGVDAFSGDARLALNRMAQCCVALRVGQLHAFHEEGLSTALAQVTSAPVRLVRMFSGQILVALAEKPDSAG</sequence>
<evidence type="ECO:0000256" key="2">
    <source>
        <dbReference type="SAM" id="Coils"/>
    </source>
</evidence>
<gene>
    <name evidence="7" type="ORF">NIDE1587</name>
</gene>
<dbReference type="STRING" id="330214.NIDE1587"/>
<dbReference type="Pfam" id="PF07238">
    <property type="entry name" value="PilZ"/>
    <property type="match status" value="1"/>
</dbReference>
<dbReference type="Proteomes" id="UP000001660">
    <property type="component" value="Chromosome"/>
</dbReference>
<feature type="coiled-coil region" evidence="2">
    <location>
        <begin position="261"/>
        <end position="288"/>
    </location>
</feature>
<dbReference type="GO" id="GO:0006355">
    <property type="term" value="P:regulation of DNA-templated transcription"/>
    <property type="evidence" value="ECO:0007669"/>
    <property type="project" value="InterPro"/>
</dbReference>
<dbReference type="Pfam" id="PF00989">
    <property type="entry name" value="PAS"/>
    <property type="match status" value="1"/>
</dbReference>
<feature type="domain" description="PAS" evidence="5">
    <location>
        <begin position="139"/>
        <end position="191"/>
    </location>
</feature>
<dbReference type="HOGENOM" id="CLU_254588_0_0_0"/>
<dbReference type="InterPro" id="IPR029058">
    <property type="entry name" value="AB_hydrolase_fold"/>
</dbReference>
<reference evidence="7 8" key="1">
    <citation type="journal article" date="2010" name="Proc. Natl. Acad. Sci. U.S.A.">
        <title>A Nitrospira metagenome illuminates the physiology and evolution of globally important nitrite-oxidizing bacteria.</title>
        <authorList>
            <person name="Lucker S."/>
            <person name="Wagner M."/>
            <person name="Maixner F."/>
            <person name="Pelletier E."/>
            <person name="Koch H."/>
            <person name="Vacherie B."/>
            <person name="Rattei T."/>
            <person name="Sinninghe Damste J."/>
            <person name="Spieck E."/>
            <person name="Le Paslier D."/>
            <person name="Daims H."/>
        </authorList>
    </citation>
    <scope>NUCLEOTIDE SEQUENCE [LARGE SCALE GENOMIC DNA]</scope>
</reference>
<dbReference type="GO" id="GO:0000160">
    <property type="term" value="P:phosphorelay signal transduction system"/>
    <property type="evidence" value="ECO:0007669"/>
    <property type="project" value="InterPro"/>
</dbReference>
<dbReference type="Gene3D" id="3.40.50.1820">
    <property type="entry name" value="alpha/beta hydrolase"/>
    <property type="match status" value="1"/>
</dbReference>
<dbReference type="CDD" id="cd02440">
    <property type="entry name" value="AdoMet_MTases"/>
    <property type="match status" value="1"/>
</dbReference>
<organism evidence="7 8">
    <name type="scientific">Nitrospira defluvii</name>
    <dbReference type="NCBI Taxonomy" id="330214"/>
    <lineage>
        <taxon>Bacteria</taxon>
        <taxon>Pseudomonadati</taxon>
        <taxon>Nitrospirota</taxon>
        <taxon>Nitrospiria</taxon>
        <taxon>Nitrospirales</taxon>
        <taxon>Nitrospiraceae</taxon>
        <taxon>Nitrospira</taxon>
    </lineage>
</organism>
<evidence type="ECO:0008006" key="9">
    <source>
        <dbReference type="Google" id="ProtNLM"/>
    </source>
</evidence>
<dbReference type="ESTHER" id="9bact-d8pdl3">
    <property type="family name" value="Thioesterase_acyl-transferase"/>
</dbReference>
<proteinExistence type="predicted"/>
<accession>D8PDL3</accession>
<dbReference type="InterPro" id="IPR000700">
    <property type="entry name" value="PAS-assoc_C"/>
</dbReference>
<dbReference type="Gene3D" id="3.30.565.10">
    <property type="entry name" value="Histidine kinase-like ATPase, C-terminal domain"/>
    <property type="match status" value="1"/>
</dbReference>
<dbReference type="SMART" id="SM00091">
    <property type="entry name" value="PAS"/>
    <property type="match status" value="1"/>
</dbReference>
<dbReference type="Pfam" id="PF12146">
    <property type="entry name" value="Hydrolase_4"/>
    <property type="match status" value="1"/>
</dbReference>
<dbReference type="InterPro" id="IPR035965">
    <property type="entry name" value="PAS-like_dom_sf"/>
</dbReference>
<dbReference type="InterPro" id="IPR009875">
    <property type="entry name" value="PilZ_domain"/>
</dbReference>
<feature type="modified residue" description="4-aspartylphosphate" evidence="1">
    <location>
        <position position="60"/>
    </location>
</feature>
<feature type="region of interest" description="Disordered" evidence="3">
    <location>
        <begin position="516"/>
        <end position="548"/>
    </location>
</feature>
<keyword evidence="1" id="KW-0597">Phosphoprotein</keyword>
<evidence type="ECO:0000256" key="1">
    <source>
        <dbReference type="PROSITE-ProRule" id="PRU00169"/>
    </source>
</evidence>
<dbReference type="SUPFAM" id="SSF52172">
    <property type="entry name" value="CheY-like"/>
    <property type="match status" value="1"/>
</dbReference>
<dbReference type="InterPro" id="IPR013767">
    <property type="entry name" value="PAS_fold"/>
</dbReference>
<keyword evidence="2" id="KW-0175">Coiled coil</keyword>
<dbReference type="EMBL" id="FP929003">
    <property type="protein sequence ID" value="CBK41322.1"/>
    <property type="molecule type" value="Genomic_DNA"/>
</dbReference>
<dbReference type="InterPro" id="IPR036890">
    <property type="entry name" value="HATPase_C_sf"/>
</dbReference>
<dbReference type="Pfam" id="PF08241">
    <property type="entry name" value="Methyltransf_11"/>
    <property type="match status" value="1"/>
</dbReference>
<evidence type="ECO:0000313" key="7">
    <source>
        <dbReference type="EMBL" id="CBK41322.1"/>
    </source>
</evidence>
<dbReference type="CDD" id="cd00130">
    <property type="entry name" value="PAS"/>
    <property type="match status" value="1"/>
</dbReference>